<evidence type="ECO:0000313" key="7">
    <source>
        <dbReference type="Proteomes" id="UP000231019"/>
    </source>
</evidence>
<keyword evidence="3" id="KW-0238">DNA-binding</keyword>
<keyword evidence="1" id="KW-0547">Nucleotide-binding</keyword>
<feature type="transmembrane region" description="Helical" evidence="4">
    <location>
        <begin position="61"/>
        <end position="81"/>
    </location>
</feature>
<dbReference type="Pfam" id="PF00488">
    <property type="entry name" value="MutS_V"/>
    <property type="match status" value="1"/>
</dbReference>
<dbReference type="PANTHER" id="PTHR11361">
    <property type="entry name" value="DNA MISMATCH REPAIR PROTEIN MUTS FAMILY MEMBER"/>
    <property type="match status" value="1"/>
</dbReference>
<dbReference type="PANTHER" id="PTHR11361:SF99">
    <property type="entry name" value="DNA MISMATCH REPAIR PROTEIN"/>
    <property type="match status" value="1"/>
</dbReference>
<evidence type="ECO:0000256" key="2">
    <source>
        <dbReference type="ARBA" id="ARBA00022840"/>
    </source>
</evidence>
<dbReference type="GO" id="GO:0005829">
    <property type="term" value="C:cytosol"/>
    <property type="evidence" value="ECO:0007669"/>
    <property type="project" value="TreeGrafter"/>
</dbReference>
<dbReference type="InterPro" id="IPR000432">
    <property type="entry name" value="DNA_mismatch_repair_MutS_C"/>
</dbReference>
<proteinExistence type="predicted"/>
<dbReference type="Gene3D" id="3.40.50.300">
    <property type="entry name" value="P-loop containing nucleotide triphosphate hydrolases"/>
    <property type="match status" value="1"/>
</dbReference>
<keyword evidence="4" id="KW-0812">Transmembrane</keyword>
<keyword evidence="4" id="KW-1133">Transmembrane helix</keyword>
<evidence type="ECO:0000259" key="5">
    <source>
        <dbReference type="SMART" id="SM00534"/>
    </source>
</evidence>
<reference evidence="6 7" key="1">
    <citation type="submission" date="2017-09" db="EMBL/GenBank/DDBJ databases">
        <title>Depth-based differentiation of microbial function through sediment-hosted aquifers and enrichment of novel symbionts in the deep terrestrial subsurface.</title>
        <authorList>
            <person name="Probst A.J."/>
            <person name="Ladd B."/>
            <person name="Jarett J.K."/>
            <person name="Geller-Mcgrath D.E."/>
            <person name="Sieber C.M."/>
            <person name="Emerson J.B."/>
            <person name="Anantharaman K."/>
            <person name="Thomas B.C."/>
            <person name="Malmstrom R."/>
            <person name="Stieglmeier M."/>
            <person name="Klingl A."/>
            <person name="Woyke T."/>
            <person name="Ryan C.M."/>
            <person name="Banfield J.F."/>
        </authorList>
    </citation>
    <scope>NUCLEOTIDE SEQUENCE [LARGE SCALE GENOMIC DNA]</scope>
    <source>
        <strain evidence="6">CG17_big_fil_post_rev_8_21_14_2_50_48_46</strain>
    </source>
</reference>
<dbReference type="SMART" id="SM00534">
    <property type="entry name" value="MUTSac"/>
    <property type="match status" value="1"/>
</dbReference>
<keyword evidence="2" id="KW-0067">ATP-binding</keyword>
<dbReference type="InterPro" id="IPR027417">
    <property type="entry name" value="P-loop_NTPase"/>
</dbReference>
<feature type="transmembrane region" description="Helical" evidence="4">
    <location>
        <begin position="229"/>
        <end position="250"/>
    </location>
</feature>
<dbReference type="EMBL" id="PFFQ01000041">
    <property type="protein sequence ID" value="PIW16004.1"/>
    <property type="molecule type" value="Genomic_DNA"/>
</dbReference>
<dbReference type="GO" id="GO:0030983">
    <property type="term" value="F:mismatched DNA binding"/>
    <property type="evidence" value="ECO:0007669"/>
    <property type="project" value="InterPro"/>
</dbReference>
<evidence type="ECO:0000256" key="1">
    <source>
        <dbReference type="ARBA" id="ARBA00022741"/>
    </source>
</evidence>
<dbReference type="GO" id="GO:0006298">
    <property type="term" value="P:mismatch repair"/>
    <property type="evidence" value="ECO:0007669"/>
    <property type="project" value="InterPro"/>
</dbReference>
<dbReference type="SUPFAM" id="SSF52540">
    <property type="entry name" value="P-loop containing nucleoside triphosphate hydrolases"/>
    <property type="match status" value="1"/>
</dbReference>
<evidence type="ECO:0000256" key="4">
    <source>
        <dbReference type="SAM" id="Phobius"/>
    </source>
</evidence>
<dbReference type="GO" id="GO:0005524">
    <property type="term" value="F:ATP binding"/>
    <property type="evidence" value="ECO:0007669"/>
    <property type="project" value="UniProtKB-KW"/>
</dbReference>
<organism evidence="6 7">
    <name type="scientific">bacterium (Candidatus Blackallbacteria) CG17_big_fil_post_rev_8_21_14_2_50_48_46</name>
    <dbReference type="NCBI Taxonomy" id="2014261"/>
    <lineage>
        <taxon>Bacteria</taxon>
        <taxon>Candidatus Blackallbacteria</taxon>
    </lineage>
</organism>
<dbReference type="InterPro" id="IPR045076">
    <property type="entry name" value="MutS"/>
</dbReference>
<dbReference type="Proteomes" id="UP000231019">
    <property type="component" value="Unassembled WGS sequence"/>
</dbReference>
<gene>
    <name evidence="6" type="ORF">COW36_14925</name>
</gene>
<name>A0A2M7G2H0_9BACT</name>
<feature type="domain" description="DNA mismatch repair proteins mutS family" evidence="5">
    <location>
        <begin position="438"/>
        <end position="620"/>
    </location>
</feature>
<feature type="transmembrane region" description="Helical" evidence="4">
    <location>
        <begin position="32"/>
        <end position="55"/>
    </location>
</feature>
<comment type="caution">
    <text evidence="6">The sequence shown here is derived from an EMBL/GenBank/DDBJ whole genome shotgun (WGS) entry which is preliminary data.</text>
</comment>
<evidence type="ECO:0000256" key="3">
    <source>
        <dbReference type="ARBA" id="ARBA00023125"/>
    </source>
</evidence>
<dbReference type="AlphaFoldDB" id="A0A2M7G2H0"/>
<protein>
    <recommendedName>
        <fullName evidence="5">DNA mismatch repair proteins mutS family domain-containing protein</fullName>
    </recommendedName>
</protein>
<dbReference type="GO" id="GO:0140664">
    <property type="term" value="F:ATP-dependent DNA damage sensor activity"/>
    <property type="evidence" value="ECO:0007669"/>
    <property type="project" value="InterPro"/>
</dbReference>
<keyword evidence="4" id="KW-0472">Membrane</keyword>
<accession>A0A2M7G2H0</accession>
<evidence type="ECO:0000313" key="6">
    <source>
        <dbReference type="EMBL" id="PIW16004.1"/>
    </source>
</evidence>
<sequence length="622" mass="71065">MSLPLQGSDPVLDRLEKHSRRLRRQVSDLKRLGVFWSWLRLGVFLLVMGLSLLLFLSKLNFFAGSFLSLGLVGFGGIVRIHQKYQKGLYRRSALLRFLSEQRMRRKRAWETLPLRPLPTCRPEHPYVTDLDILGKASLHHLADTSISQEGCQKLADWFLVEPPGSEVIHQRQNLVKALKERTLFRHGLFVKAQETAWEFRHQPREQAHWKASELLELLKKFPPKKSPQTVFFLLIVLAAVHGLVHGLAWAFGLADIYWQIPLGIYALVFWLQRGLTTHLFQDAFLLDFEVRKLSGILSWLENWAESESSEMRRLLAVFRQYSPQHIFKALRRVVPFASLQTNPIAWILMNLFFPFDYFAAWQLEKIKPELQAALPLWLEALSELEALSSLANLAWLHPEYHFPVLQQEGACLNAQAAGHPLLSPAERIKNSFVLDHLGTVCMVTGSNMAGKSTFIKSMGLNLVLAQAGGPVDADAFAWRLMRVFACIRVSDSVTDGFSYFYAEVRRLRQLLDQLSQTEGAPLFWLIDEIFRGTNNRERYLGSKAYLENLLGKRGAGLITTHDLELTHIAAEELINYHFREHIEAGKMVFDYRLQSGPCPTTNALKIMALEGLPVPESILDTH</sequence>